<evidence type="ECO:0000259" key="1">
    <source>
        <dbReference type="Pfam" id="PF03358"/>
    </source>
</evidence>
<feature type="domain" description="NADPH-dependent FMN reductase-like" evidence="1">
    <location>
        <begin position="11"/>
        <end position="151"/>
    </location>
</feature>
<evidence type="ECO:0000313" key="2">
    <source>
        <dbReference type="EMBL" id="MBW8481798.1"/>
    </source>
</evidence>
<dbReference type="Proteomes" id="UP000774570">
    <property type="component" value="Unassembled WGS sequence"/>
</dbReference>
<gene>
    <name evidence="2" type="ORF">K1Y72_05405</name>
</gene>
<sequence>MQEARTDGPLKLAVIVGSARAGRFGPTVADWFVAQARTRADMDVRVVDVADTVLPHSLGAPTAPAHEDAVRDATAALGEADAFAVITPEYNHSYPGALKNLIDSHFTQWQAKPVGFVSYGGMSGGLRAVEHLRAVFAELHATTVRDTVSLHDPWEWAEQDAGRDAAAKAVLDQLAWWGTALRAARLARPYGA</sequence>
<dbReference type="InterPro" id="IPR005025">
    <property type="entry name" value="FMN_Rdtase-like_dom"/>
</dbReference>
<dbReference type="SUPFAM" id="SSF52218">
    <property type="entry name" value="Flavoproteins"/>
    <property type="match status" value="1"/>
</dbReference>
<proteinExistence type="predicted"/>
<keyword evidence="3" id="KW-1185">Reference proteome</keyword>
<dbReference type="Gene3D" id="3.40.50.360">
    <property type="match status" value="1"/>
</dbReference>
<dbReference type="InterPro" id="IPR050712">
    <property type="entry name" value="NAD(P)H-dep_reductase"/>
</dbReference>
<dbReference type="Pfam" id="PF03358">
    <property type="entry name" value="FMN_red"/>
    <property type="match status" value="1"/>
</dbReference>
<organism evidence="2 3">
    <name type="scientific">Actinomadura parmotrematis</name>
    <dbReference type="NCBI Taxonomy" id="2864039"/>
    <lineage>
        <taxon>Bacteria</taxon>
        <taxon>Bacillati</taxon>
        <taxon>Actinomycetota</taxon>
        <taxon>Actinomycetes</taxon>
        <taxon>Streptosporangiales</taxon>
        <taxon>Thermomonosporaceae</taxon>
        <taxon>Actinomadura</taxon>
    </lineage>
</organism>
<dbReference type="RefSeq" id="WP_220163809.1">
    <property type="nucleotide sequence ID" value="NZ_JAIBOA010000003.1"/>
</dbReference>
<dbReference type="PANTHER" id="PTHR30543:SF21">
    <property type="entry name" value="NAD(P)H-DEPENDENT FMN REDUCTASE LOT6"/>
    <property type="match status" value="1"/>
</dbReference>
<dbReference type="InterPro" id="IPR029039">
    <property type="entry name" value="Flavoprotein-like_sf"/>
</dbReference>
<reference evidence="2 3" key="1">
    <citation type="submission" date="2021-07" db="EMBL/GenBank/DDBJ databases">
        <title>Actinomadura sp. PM05-2 isolated from lichen.</title>
        <authorList>
            <person name="Somphong A."/>
            <person name="Phongsopitanun W."/>
            <person name="Tanasupawat S."/>
            <person name="Peongsungnone V."/>
        </authorList>
    </citation>
    <scope>NUCLEOTIDE SEQUENCE [LARGE SCALE GENOMIC DNA]</scope>
    <source>
        <strain evidence="2 3">PM05-2</strain>
    </source>
</reference>
<evidence type="ECO:0000313" key="3">
    <source>
        <dbReference type="Proteomes" id="UP000774570"/>
    </source>
</evidence>
<dbReference type="EMBL" id="JAIBOA010000003">
    <property type="protein sequence ID" value="MBW8481798.1"/>
    <property type="molecule type" value="Genomic_DNA"/>
</dbReference>
<accession>A0ABS7FN34</accession>
<comment type="caution">
    <text evidence="2">The sequence shown here is derived from an EMBL/GenBank/DDBJ whole genome shotgun (WGS) entry which is preliminary data.</text>
</comment>
<dbReference type="PANTHER" id="PTHR30543">
    <property type="entry name" value="CHROMATE REDUCTASE"/>
    <property type="match status" value="1"/>
</dbReference>
<name>A0ABS7FN34_9ACTN</name>
<protein>
    <submittedName>
        <fullName evidence="2">NAD(P)H-dependent oxidoreductase</fullName>
    </submittedName>
</protein>